<keyword evidence="2" id="KW-1003">Cell membrane</keyword>
<dbReference type="Proteomes" id="UP001059824">
    <property type="component" value="Chromosome"/>
</dbReference>
<keyword evidence="3 7" id="KW-0812">Transmembrane</keyword>
<dbReference type="EMBL" id="CP045921">
    <property type="protein sequence ID" value="QHN43073.1"/>
    <property type="molecule type" value="Genomic_DNA"/>
</dbReference>
<feature type="transmembrane region" description="Helical" evidence="7">
    <location>
        <begin position="408"/>
        <end position="430"/>
    </location>
</feature>
<feature type="transmembrane region" description="Helical" evidence="7">
    <location>
        <begin position="308"/>
        <end position="335"/>
    </location>
</feature>
<organism evidence="10 11">
    <name type="scientific">Candidatus Mycosynbacter amalyticus</name>
    <dbReference type="NCBI Taxonomy" id="2665156"/>
    <lineage>
        <taxon>Bacteria</taxon>
        <taxon>Candidatus Saccharimonadota</taxon>
        <taxon>Candidatus Saccharimonadota incertae sedis</taxon>
        <taxon>Candidatus Mycosynbacter</taxon>
    </lineage>
</organism>
<dbReference type="InterPro" id="IPR050250">
    <property type="entry name" value="Macrolide_Exporter_MacB"/>
</dbReference>
<feature type="domain" description="ABC3 transporter permease C-terminal" evidence="8">
    <location>
        <begin position="316"/>
        <end position="436"/>
    </location>
</feature>
<evidence type="ECO:0000313" key="10">
    <source>
        <dbReference type="EMBL" id="QHN43073.1"/>
    </source>
</evidence>
<dbReference type="InterPro" id="IPR025857">
    <property type="entry name" value="MacB_PCD"/>
</dbReference>
<dbReference type="Pfam" id="PF02687">
    <property type="entry name" value="FtsX"/>
    <property type="match status" value="1"/>
</dbReference>
<keyword evidence="11" id="KW-1185">Reference proteome</keyword>
<evidence type="ECO:0000256" key="7">
    <source>
        <dbReference type="SAM" id="Phobius"/>
    </source>
</evidence>
<evidence type="ECO:0000259" key="8">
    <source>
        <dbReference type="Pfam" id="PF02687"/>
    </source>
</evidence>
<feature type="transmembrane region" description="Helical" evidence="7">
    <location>
        <begin position="356"/>
        <end position="388"/>
    </location>
</feature>
<sequence length="441" mass="46478">MKITEYLGTALRDIATQPLRCLLTVSAVTLSSALLVTLVSVGITTRGAIVGHFTQGDSLSSVIVSANSAVSGGLFSSSVQQTQENAEKLTDETVTKLRAIPHVTSASPQVSVWELKSFQLDGSSSSFVATAIATSQDSLSTQPLAAGTWFDNTSSEPRVVLGNGYLRALGIANPDEVIGKQLTFTTVAGYRGIGADIPSWQANADERRAFEQQKTTLRATVVGVTQPSVTDSRIYLPMQWGHQIQSPRASTPSGETSVDNIDKNGYTSVVVKTNSQESVSSVATAINDLGFGTATYQKQIEQINQLSIVMWLILGAVALISLISASLGIVNTLLMSVSEQKKTIQIWRAAGASRGLIARLYILQAFLLGLVGASIGAGIGYVACGLLNTRIEKVLNAQGLTSLQLPDVPIWIILGGIGLSVLLAMLAAAYPARVAARSIVD</sequence>
<dbReference type="PANTHER" id="PTHR30572:SF4">
    <property type="entry name" value="ABC TRANSPORTER PERMEASE YTRF"/>
    <property type="match status" value="1"/>
</dbReference>
<evidence type="ECO:0000256" key="6">
    <source>
        <dbReference type="ARBA" id="ARBA00038076"/>
    </source>
</evidence>
<evidence type="ECO:0000256" key="5">
    <source>
        <dbReference type="ARBA" id="ARBA00023136"/>
    </source>
</evidence>
<dbReference type="GO" id="GO:0022857">
    <property type="term" value="F:transmembrane transporter activity"/>
    <property type="evidence" value="ECO:0007669"/>
    <property type="project" value="TreeGrafter"/>
</dbReference>
<accession>A0A857MKJ0</accession>
<keyword evidence="4 7" id="KW-1133">Transmembrane helix</keyword>
<dbReference type="AlphaFoldDB" id="A0A857MKJ0"/>
<evidence type="ECO:0000256" key="2">
    <source>
        <dbReference type="ARBA" id="ARBA00022475"/>
    </source>
</evidence>
<dbReference type="Pfam" id="PF12704">
    <property type="entry name" value="MacB_PCD"/>
    <property type="match status" value="1"/>
</dbReference>
<feature type="domain" description="MacB-like periplasmic core" evidence="9">
    <location>
        <begin position="22"/>
        <end position="288"/>
    </location>
</feature>
<evidence type="ECO:0000256" key="3">
    <source>
        <dbReference type="ARBA" id="ARBA00022692"/>
    </source>
</evidence>
<feature type="transmembrane region" description="Helical" evidence="7">
    <location>
        <begin position="21"/>
        <end position="43"/>
    </location>
</feature>
<evidence type="ECO:0000313" key="11">
    <source>
        <dbReference type="Proteomes" id="UP001059824"/>
    </source>
</evidence>
<name>A0A857MKJ0_9BACT</name>
<protein>
    <submittedName>
        <fullName evidence="10">FtsX-like permease family protein</fullName>
    </submittedName>
</protein>
<reference evidence="10" key="1">
    <citation type="journal article" date="2021" name="Nat. Microbiol.">
        <title>Cocultivation of an ultrasmall environmental parasitic bacterium with lytic ability against bacteria associated with wastewater foams.</title>
        <authorList>
            <person name="Batinovic S."/>
            <person name="Rose J.J.A."/>
            <person name="Ratcliffe J."/>
            <person name="Seviour R.J."/>
            <person name="Petrovski S."/>
        </authorList>
    </citation>
    <scope>NUCLEOTIDE SEQUENCE</scope>
    <source>
        <strain evidence="10">JR1</strain>
    </source>
</reference>
<comment type="subcellular location">
    <subcellularLocation>
        <location evidence="1">Cell membrane</location>
        <topology evidence="1">Multi-pass membrane protein</topology>
    </subcellularLocation>
</comment>
<evidence type="ECO:0000256" key="1">
    <source>
        <dbReference type="ARBA" id="ARBA00004651"/>
    </source>
</evidence>
<dbReference type="KEGG" id="mama:GII36_04415"/>
<gene>
    <name evidence="10" type="ORF">GII36_04415</name>
</gene>
<comment type="similarity">
    <text evidence="6">Belongs to the ABC-4 integral membrane protein family.</text>
</comment>
<dbReference type="PANTHER" id="PTHR30572">
    <property type="entry name" value="MEMBRANE COMPONENT OF TRANSPORTER-RELATED"/>
    <property type="match status" value="1"/>
</dbReference>
<keyword evidence="5 7" id="KW-0472">Membrane</keyword>
<dbReference type="InterPro" id="IPR003838">
    <property type="entry name" value="ABC3_permease_C"/>
</dbReference>
<evidence type="ECO:0000259" key="9">
    <source>
        <dbReference type="Pfam" id="PF12704"/>
    </source>
</evidence>
<evidence type="ECO:0000256" key="4">
    <source>
        <dbReference type="ARBA" id="ARBA00022989"/>
    </source>
</evidence>
<dbReference type="GO" id="GO:0005886">
    <property type="term" value="C:plasma membrane"/>
    <property type="evidence" value="ECO:0007669"/>
    <property type="project" value="UniProtKB-SubCell"/>
</dbReference>
<proteinExistence type="inferred from homology"/>
<dbReference type="RefSeq" id="WP_260762879.1">
    <property type="nucleotide sequence ID" value="NZ_CP045921.1"/>
</dbReference>